<evidence type="ECO:0000313" key="1">
    <source>
        <dbReference type="EMBL" id="PKK63128.1"/>
    </source>
</evidence>
<proteinExistence type="predicted"/>
<comment type="caution">
    <text evidence="1">The sequence shown here is derived from an EMBL/GenBank/DDBJ whole genome shotgun (WGS) entry which is preliminary data.</text>
</comment>
<name>A0A2N1MNE8_9GLOM</name>
<dbReference type="EMBL" id="LLXL01001723">
    <property type="protein sequence ID" value="PKK63128.1"/>
    <property type="molecule type" value="Genomic_DNA"/>
</dbReference>
<protein>
    <submittedName>
        <fullName evidence="1">Uncharacterized protein</fullName>
    </submittedName>
</protein>
<organism evidence="1 2">
    <name type="scientific">Rhizophagus irregularis</name>
    <dbReference type="NCBI Taxonomy" id="588596"/>
    <lineage>
        <taxon>Eukaryota</taxon>
        <taxon>Fungi</taxon>
        <taxon>Fungi incertae sedis</taxon>
        <taxon>Mucoromycota</taxon>
        <taxon>Glomeromycotina</taxon>
        <taxon>Glomeromycetes</taxon>
        <taxon>Glomerales</taxon>
        <taxon>Glomeraceae</taxon>
        <taxon>Rhizophagus</taxon>
    </lineage>
</organism>
<dbReference type="SUPFAM" id="SSF56784">
    <property type="entry name" value="HAD-like"/>
    <property type="match status" value="1"/>
</dbReference>
<dbReference type="InterPro" id="IPR036412">
    <property type="entry name" value="HAD-like_sf"/>
</dbReference>
<gene>
    <name evidence="1" type="ORF">RhiirC2_717202</name>
</gene>
<accession>A0A2N1MNE8</accession>
<dbReference type="InterPro" id="IPR023214">
    <property type="entry name" value="HAD_sf"/>
</dbReference>
<dbReference type="Gene3D" id="3.40.50.1000">
    <property type="entry name" value="HAD superfamily/HAD-like"/>
    <property type="match status" value="1"/>
</dbReference>
<dbReference type="VEuPathDB" id="FungiDB:FUN_021062"/>
<sequence>MSAKLIIKKGGINLNIDELIPERTKLNLIKNSLVFEDSYNGVRAAKADGMHICWVTDNDLQGIISDAINNIDDVLSSLELNQKYTWTIHSLLKIDKWIDYLTKEIELDIDNDTSFSDSKDDGKNSYIEREKITIDKVYISFS</sequence>
<reference evidence="1 2" key="1">
    <citation type="submission" date="2016-04" db="EMBL/GenBank/DDBJ databases">
        <title>Genome analyses suggest a sexual origin of heterokaryosis in a supposedly ancient asexual fungus.</title>
        <authorList>
            <person name="Ropars J."/>
            <person name="Sedzielewska K."/>
            <person name="Noel J."/>
            <person name="Charron P."/>
            <person name="Farinelli L."/>
            <person name="Marton T."/>
            <person name="Kruger M."/>
            <person name="Pelin A."/>
            <person name="Brachmann A."/>
            <person name="Corradi N."/>
        </authorList>
    </citation>
    <scope>NUCLEOTIDE SEQUENCE [LARGE SCALE GENOMIC DNA]</scope>
    <source>
        <strain evidence="1 2">C2</strain>
    </source>
</reference>
<dbReference type="AlphaFoldDB" id="A0A2N1MNE8"/>
<evidence type="ECO:0000313" key="2">
    <source>
        <dbReference type="Proteomes" id="UP000233469"/>
    </source>
</evidence>
<dbReference type="Proteomes" id="UP000233469">
    <property type="component" value="Unassembled WGS sequence"/>
</dbReference>
<reference evidence="1 2" key="2">
    <citation type="submission" date="2017-10" db="EMBL/GenBank/DDBJ databases">
        <title>Extensive intraspecific genome diversity in a model arbuscular mycorrhizal fungus.</title>
        <authorList>
            <person name="Chen E.C.H."/>
            <person name="Morin E."/>
            <person name="Baudet D."/>
            <person name="Noel J."/>
            <person name="Ndikumana S."/>
            <person name="Charron P."/>
            <person name="St-Onge C."/>
            <person name="Giorgi J."/>
            <person name="Grigoriev I.V."/>
            <person name="Roux C."/>
            <person name="Martin F.M."/>
            <person name="Corradi N."/>
        </authorList>
    </citation>
    <scope>NUCLEOTIDE SEQUENCE [LARGE SCALE GENOMIC DNA]</scope>
    <source>
        <strain evidence="1 2">C2</strain>
    </source>
</reference>